<evidence type="ECO:0000256" key="2">
    <source>
        <dbReference type="ARBA" id="ARBA00023002"/>
    </source>
</evidence>
<dbReference type="PANTHER" id="PTHR43103">
    <property type="entry name" value="NUCLEOSIDE-DIPHOSPHATE-SUGAR EPIMERASE"/>
    <property type="match status" value="1"/>
</dbReference>
<proteinExistence type="inferred from homology"/>
<dbReference type="SUPFAM" id="SSF51735">
    <property type="entry name" value="NAD(P)-binding Rossmann-fold domains"/>
    <property type="match status" value="1"/>
</dbReference>
<sequence>VTGGSGRLGGHVMTALRAGHGATALDIKPPPGDVPFIATDILDLPGLTRAFTGQAAVIHLAGYDDGDGPNEQAYMATNVQGAWNVFQAAEDAGVPHVVVASSTAALGLDHDRAPDYLPVDETHALRTTGTYGLGKQLMETMARHYAARGKMHVICLRPTLIVRPEKEAQILAQLALPDPDSNSPGCSSDAAARNAVAPYGALSATRTYVRSTDAARGFVAALKYRARRFDIFNLAALDGIGRPETLARMAAIHETMPPVRDPQLYQADPYASVLDVRHARDDLGWRADGDWRDVVARHKSKTTMETSS</sequence>
<dbReference type="Gene3D" id="3.40.50.720">
    <property type="entry name" value="NAD(P)-binding Rossmann-like Domain"/>
    <property type="match status" value="1"/>
</dbReference>
<keyword evidence="3" id="KW-0520">NAD</keyword>
<dbReference type="Pfam" id="PF01370">
    <property type="entry name" value="Epimerase"/>
    <property type="match status" value="1"/>
</dbReference>
<organism evidence="5">
    <name type="scientific">marine metagenome</name>
    <dbReference type="NCBI Taxonomy" id="408172"/>
    <lineage>
        <taxon>unclassified sequences</taxon>
        <taxon>metagenomes</taxon>
        <taxon>ecological metagenomes</taxon>
    </lineage>
</organism>
<gene>
    <name evidence="5" type="ORF">METZ01_LOCUS103921</name>
</gene>
<dbReference type="PANTHER" id="PTHR43103:SF5">
    <property type="entry name" value="4-EPIMERASE, PUTATIVE (AFU_ORTHOLOGUE AFUA_7G00360)-RELATED"/>
    <property type="match status" value="1"/>
</dbReference>
<dbReference type="AlphaFoldDB" id="A0A381WGI0"/>
<name>A0A381WGI0_9ZZZZ</name>
<accession>A0A381WGI0</accession>
<comment type="similarity">
    <text evidence="1">Belongs to the NAD(P)-dependent epimerase/dehydratase family.</text>
</comment>
<evidence type="ECO:0000256" key="1">
    <source>
        <dbReference type="ARBA" id="ARBA00007637"/>
    </source>
</evidence>
<keyword evidence="2" id="KW-0560">Oxidoreductase</keyword>
<feature type="non-terminal residue" evidence="5">
    <location>
        <position position="1"/>
    </location>
</feature>
<reference evidence="5" key="1">
    <citation type="submission" date="2018-05" db="EMBL/GenBank/DDBJ databases">
        <authorList>
            <person name="Lanie J.A."/>
            <person name="Ng W.-L."/>
            <person name="Kazmierczak K.M."/>
            <person name="Andrzejewski T.M."/>
            <person name="Davidsen T.M."/>
            <person name="Wayne K.J."/>
            <person name="Tettelin H."/>
            <person name="Glass J.I."/>
            <person name="Rusch D."/>
            <person name="Podicherti R."/>
            <person name="Tsui H.-C.T."/>
            <person name="Winkler M.E."/>
        </authorList>
    </citation>
    <scope>NUCLEOTIDE SEQUENCE</scope>
</reference>
<evidence type="ECO:0000313" key="5">
    <source>
        <dbReference type="EMBL" id="SVA51067.1"/>
    </source>
</evidence>
<dbReference type="EMBL" id="UINC01011592">
    <property type="protein sequence ID" value="SVA51067.1"/>
    <property type="molecule type" value="Genomic_DNA"/>
</dbReference>
<evidence type="ECO:0000259" key="4">
    <source>
        <dbReference type="Pfam" id="PF01370"/>
    </source>
</evidence>
<protein>
    <recommendedName>
        <fullName evidence="4">NAD-dependent epimerase/dehydratase domain-containing protein</fullName>
    </recommendedName>
</protein>
<dbReference type="InterPro" id="IPR001509">
    <property type="entry name" value="Epimerase_deHydtase"/>
</dbReference>
<dbReference type="GO" id="GO:0016491">
    <property type="term" value="F:oxidoreductase activity"/>
    <property type="evidence" value="ECO:0007669"/>
    <property type="project" value="UniProtKB-KW"/>
</dbReference>
<dbReference type="InterPro" id="IPR036291">
    <property type="entry name" value="NAD(P)-bd_dom_sf"/>
</dbReference>
<feature type="domain" description="NAD-dependent epimerase/dehydratase" evidence="4">
    <location>
        <begin position="1"/>
        <end position="234"/>
    </location>
</feature>
<evidence type="ECO:0000256" key="3">
    <source>
        <dbReference type="ARBA" id="ARBA00023027"/>
    </source>
</evidence>